<dbReference type="CDD" id="cd00143">
    <property type="entry name" value="PP2Cc"/>
    <property type="match status" value="1"/>
</dbReference>
<evidence type="ECO:0000256" key="5">
    <source>
        <dbReference type="ARBA" id="ARBA00022801"/>
    </source>
</evidence>
<gene>
    <name evidence="12" type="ORF">NUU61_005079</name>
</gene>
<dbReference type="PROSITE" id="PS51746">
    <property type="entry name" value="PPM_2"/>
    <property type="match status" value="1"/>
</dbReference>
<dbReference type="GO" id="GO:0004722">
    <property type="term" value="F:protein serine/threonine phosphatase activity"/>
    <property type="evidence" value="ECO:0007669"/>
    <property type="project" value="UniProtKB-EC"/>
</dbReference>
<dbReference type="InterPro" id="IPR015655">
    <property type="entry name" value="PP2C"/>
</dbReference>
<dbReference type="InterPro" id="IPR000222">
    <property type="entry name" value="PP2C_BS"/>
</dbReference>
<dbReference type="EMBL" id="JAPMSZ010000007">
    <property type="protein sequence ID" value="KAJ5095723.1"/>
    <property type="molecule type" value="Genomic_DNA"/>
</dbReference>
<feature type="compositionally biased region" description="Basic and acidic residues" evidence="10">
    <location>
        <begin position="175"/>
        <end position="186"/>
    </location>
</feature>
<dbReference type="EC" id="3.1.3.16" evidence="3"/>
<name>A0A9W9F8V9_9EURO</name>
<reference evidence="12" key="2">
    <citation type="journal article" date="2023" name="IMA Fungus">
        <title>Comparative genomic study of the Penicillium genus elucidates a diverse pangenome and 15 lateral gene transfer events.</title>
        <authorList>
            <person name="Petersen C."/>
            <person name="Sorensen T."/>
            <person name="Nielsen M.R."/>
            <person name="Sondergaard T.E."/>
            <person name="Sorensen J.L."/>
            <person name="Fitzpatrick D.A."/>
            <person name="Frisvad J.C."/>
            <person name="Nielsen K.L."/>
        </authorList>
    </citation>
    <scope>NUCLEOTIDE SEQUENCE</scope>
    <source>
        <strain evidence="12">IBT 34128</strain>
    </source>
</reference>
<keyword evidence="4" id="KW-0479">Metal-binding</keyword>
<dbReference type="AlphaFoldDB" id="A0A9W9F8V9"/>
<evidence type="ECO:0000256" key="7">
    <source>
        <dbReference type="ARBA" id="ARBA00022912"/>
    </source>
</evidence>
<comment type="similarity">
    <text evidence="2 9">Belongs to the PP2C family.</text>
</comment>
<dbReference type="Pfam" id="PF00481">
    <property type="entry name" value="PP2C"/>
    <property type="match status" value="1"/>
</dbReference>
<feature type="region of interest" description="Disordered" evidence="10">
    <location>
        <begin position="218"/>
        <end position="250"/>
    </location>
</feature>
<dbReference type="PROSITE" id="PS01032">
    <property type="entry name" value="PPM_1"/>
    <property type="match status" value="1"/>
</dbReference>
<evidence type="ECO:0000313" key="12">
    <source>
        <dbReference type="EMBL" id="KAJ5095723.1"/>
    </source>
</evidence>
<evidence type="ECO:0000256" key="6">
    <source>
        <dbReference type="ARBA" id="ARBA00022842"/>
    </source>
</evidence>
<organism evidence="12 13">
    <name type="scientific">Penicillium alfredii</name>
    <dbReference type="NCBI Taxonomy" id="1506179"/>
    <lineage>
        <taxon>Eukaryota</taxon>
        <taxon>Fungi</taxon>
        <taxon>Dikarya</taxon>
        <taxon>Ascomycota</taxon>
        <taxon>Pezizomycotina</taxon>
        <taxon>Eurotiomycetes</taxon>
        <taxon>Eurotiomycetidae</taxon>
        <taxon>Eurotiales</taxon>
        <taxon>Aspergillaceae</taxon>
        <taxon>Penicillium</taxon>
    </lineage>
</organism>
<evidence type="ECO:0000256" key="1">
    <source>
        <dbReference type="ARBA" id="ARBA00001936"/>
    </source>
</evidence>
<evidence type="ECO:0000259" key="11">
    <source>
        <dbReference type="PROSITE" id="PS51746"/>
    </source>
</evidence>
<feature type="compositionally biased region" description="Polar residues" evidence="10">
    <location>
        <begin position="218"/>
        <end position="227"/>
    </location>
</feature>
<keyword evidence="7 9" id="KW-0904">Protein phosphatase</keyword>
<protein>
    <recommendedName>
        <fullName evidence="3">protein-serine/threonine phosphatase</fullName>
        <ecNumber evidence="3">3.1.3.16</ecNumber>
    </recommendedName>
</protein>
<keyword evidence="8" id="KW-0464">Manganese</keyword>
<reference evidence="12" key="1">
    <citation type="submission" date="2022-11" db="EMBL/GenBank/DDBJ databases">
        <authorList>
            <person name="Petersen C."/>
        </authorList>
    </citation>
    <scope>NUCLEOTIDE SEQUENCE</scope>
    <source>
        <strain evidence="12">IBT 34128</strain>
    </source>
</reference>
<evidence type="ECO:0000256" key="4">
    <source>
        <dbReference type="ARBA" id="ARBA00022723"/>
    </source>
</evidence>
<dbReference type="PANTHER" id="PTHR13832">
    <property type="entry name" value="PROTEIN PHOSPHATASE 2C"/>
    <property type="match status" value="1"/>
</dbReference>
<keyword evidence="13" id="KW-1185">Reference proteome</keyword>
<keyword evidence="6" id="KW-0460">Magnesium</keyword>
<evidence type="ECO:0000256" key="8">
    <source>
        <dbReference type="ARBA" id="ARBA00023211"/>
    </source>
</evidence>
<dbReference type="SUPFAM" id="SSF81606">
    <property type="entry name" value="PP2C-like"/>
    <property type="match status" value="1"/>
</dbReference>
<keyword evidence="5 9" id="KW-0378">Hydrolase</keyword>
<evidence type="ECO:0000256" key="3">
    <source>
        <dbReference type="ARBA" id="ARBA00013081"/>
    </source>
</evidence>
<dbReference type="Gene3D" id="3.60.40.10">
    <property type="entry name" value="PPM-type phosphatase domain"/>
    <property type="match status" value="1"/>
</dbReference>
<comment type="cofactor">
    <cofactor evidence="1">
        <name>Mn(2+)</name>
        <dbReference type="ChEBI" id="CHEBI:29035"/>
    </cofactor>
</comment>
<evidence type="ECO:0000256" key="2">
    <source>
        <dbReference type="ARBA" id="ARBA00006702"/>
    </source>
</evidence>
<sequence length="330" mass="35964">MVVAHRALRDQMFRNTLMSTSDAVLLFDAGAGQAQGGRQFQEDRCTVILPDQFPSQTNDKLAFFAIYDGHGSGLVSDHASQNLHFLLTKHPEFDRGDYAAAIKAALADEDNVLLESFKHETVEPAISGSTVALCFVNLTKGELVVSNLGDSHVILAERDPKTEHPYHVRRLTKAHKPEVPSERSRIEGAGGTVNTQNGTPRLGSLNMSRALGDLQYKNPVNTVDNENTTPRTRRASSSSTPSEARGDFLSNEPFTTRRTLDTKQRYLLVIVSDGVSDHTDDATLVQHMMKLSMRGMRASDIAQEVATSSASQPRSDNASCIVALLDGQGS</sequence>
<feature type="region of interest" description="Disordered" evidence="10">
    <location>
        <begin position="173"/>
        <end position="202"/>
    </location>
</feature>
<evidence type="ECO:0000256" key="9">
    <source>
        <dbReference type="RuleBase" id="RU003465"/>
    </source>
</evidence>
<dbReference type="Proteomes" id="UP001141434">
    <property type="component" value="Unassembled WGS sequence"/>
</dbReference>
<dbReference type="RefSeq" id="XP_056511274.1">
    <property type="nucleotide sequence ID" value="XM_056655661.1"/>
</dbReference>
<comment type="caution">
    <text evidence="12">The sequence shown here is derived from an EMBL/GenBank/DDBJ whole genome shotgun (WGS) entry which is preliminary data.</text>
</comment>
<evidence type="ECO:0000256" key="10">
    <source>
        <dbReference type="SAM" id="MobiDB-lite"/>
    </source>
</evidence>
<dbReference type="SMART" id="SM00332">
    <property type="entry name" value="PP2Cc"/>
    <property type="match status" value="1"/>
</dbReference>
<dbReference type="PANTHER" id="PTHR13832:SF803">
    <property type="entry name" value="PROTEIN PHOSPHATASE 1G"/>
    <property type="match status" value="1"/>
</dbReference>
<dbReference type="InterPro" id="IPR001932">
    <property type="entry name" value="PPM-type_phosphatase-like_dom"/>
</dbReference>
<dbReference type="InterPro" id="IPR036457">
    <property type="entry name" value="PPM-type-like_dom_sf"/>
</dbReference>
<dbReference type="OrthoDB" id="659at2759"/>
<dbReference type="GO" id="GO:0046872">
    <property type="term" value="F:metal ion binding"/>
    <property type="evidence" value="ECO:0007669"/>
    <property type="project" value="UniProtKB-KW"/>
</dbReference>
<accession>A0A9W9F8V9</accession>
<evidence type="ECO:0000313" key="13">
    <source>
        <dbReference type="Proteomes" id="UP001141434"/>
    </source>
</evidence>
<proteinExistence type="inferred from homology"/>
<dbReference type="GeneID" id="81394829"/>
<feature type="domain" description="PPM-type phosphatase" evidence="11">
    <location>
        <begin position="28"/>
        <end position="325"/>
    </location>
</feature>